<reference evidence="2 3" key="1">
    <citation type="submission" date="2014-12" db="EMBL/GenBank/DDBJ databases">
        <title>Complete genome sequence of Streptomyces vietnamensis strain GIMV4.0001, a genetic manipulable producer of the benzoisochromanequinone antibiotic granaticin.</title>
        <authorList>
            <person name="Deng M.R."/>
            <person name="Guo J."/>
            <person name="Ma L.Y."/>
            <person name="Feng G.D."/>
            <person name="Mo C.Y."/>
            <person name="Zhu H.H."/>
        </authorList>
    </citation>
    <scope>NUCLEOTIDE SEQUENCE [LARGE SCALE GENOMIC DNA]</scope>
    <source>
        <strain evidence="3">GIMV4.0001</strain>
    </source>
</reference>
<gene>
    <name evidence="2" type="ORF">SVTN_34215</name>
</gene>
<feature type="transmembrane region" description="Helical" evidence="1">
    <location>
        <begin position="44"/>
        <end position="61"/>
    </location>
</feature>
<organism evidence="2 3">
    <name type="scientific">Streptomyces vietnamensis</name>
    <dbReference type="NCBI Taxonomy" id="362257"/>
    <lineage>
        <taxon>Bacteria</taxon>
        <taxon>Bacillati</taxon>
        <taxon>Actinomycetota</taxon>
        <taxon>Actinomycetes</taxon>
        <taxon>Kitasatosporales</taxon>
        <taxon>Streptomycetaceae</taxon>
        <taxon>Streptomyces</taxon>
    </lineage>
</organism>
<evidence type="ECO:0000313" key="3">
    <source>
        <dbReference type="Proteomes" id="UP000031774"/>
    </source>
</evidence>
<dbReference type="EMBL" id="CP010407">
    <property type="protein sequence ID" value="AJF68644.1"/>
    <property type="molecule type" value="Genomic_DNA"/>
</dbReference>
<sequence>MPVHERDSWPRRTSRGLLCASAGMCLGAISHVAAGGSLPGVRGLLFLFTALTVLGTVLLGGRRRRFDVTTLVLGASQFGLHLAFHQLSMIPSGAAAGQHAVPGHHGDAHAHMHPAEMAHAGAGSGHSMTAAMTSAHALATLGTALCVIYGERVLRHLAALVLPRLDFSALGQVPVPPERRMPVPPTDGHVHVGVLLARSHPRRGPPLVTSA</sequence>
<proteinExistence type="predicted"/>
<dbReference type="Proteomes" id="UP000031774">
    <property type="component" value="Chromosome"/>
</dbReference>
<keyword evidence="1" id="KW-1133">Transmembrane helix</keyword>
<keyword evidence="1" id="KW-0472">Membrane</keyword>
<accession>A0A0B5IJP9</accession>
<keyword evidence="1" id="KW-0812">Transmembrane</keyword>
<name>A0A0B5IJP9_9ACTN</name>
<evidence type="ECO:0000313" key="2">
    <source>
        <dbReference type="EMBL" id="AJF68644.1"/>
    </source>
</evidence>
<dbReference type="HOGENOM" id="CLU_1304340_0_0_11"/>
<dbReference type="KEGG" id="svt:SVTN_34215"/>
<protein>
    <submittedName>
        <fullName evidence="2">Uncharacterized protein</fullName>
    </submittedName>
</protein>
<keyword evidence="3" id="KW-1185">Reference proteome</keyword>
<dbReference type="STRING" id="362257.SVTN_34215"/>
<dbReference type="AlphaFoldDB" id="A0A0B5IJP9"/>
<evidence type="ECO:0000256" key="1">
    <source>
        <dbReference type="SAM" id="Phobius"/>
    </source>
</evidence>